<dbReference type="RefSeq" id="WP_322464342.1">
    <property type="nucleotide sequence ID" value="NZ_JAXOJX010000002.1"/>
</dbReference>
<evidence type="ECO:0000313" key="5">
    <source>
        <dbReference type="Proteomes" id="UP001293718"/>
    </source>
</evidence>
<dbReference type="PANTHER" id="PTHR43000">
    <property type="entry name" value="DTDP-D-GLUCOSE 4,6-DEHYDRATASE-RELATED"/>
    <property type="match status" value="1"/>
</dbReference>
<organism evidence="4 5">
    <name type="scientific">Azohydromonas lata</name>
    <dbReference type="NCBI Taxonomy" id="45677"/>
    <lineage>
        <taxon>Bacteria</taxon>
        <taxon>Pseudomonadati</taxon>
        <taxon>Pseudomonadota</taxon>
        <taxon>Betaproteobacteria</taxon>
        <taxon>Burkholderiales</taxon>
        <taxon>Sphaerotilaceae</taxon>
        <taxon>Azohydromonas</taxon>
    </lineage>
</organism>
<accession>A0ABU5I9E9</accession>
<dbReference type="EMBL" id="JAXOJX010000002">
    <property type="protein sequence ID" value="MDZ5455588.1"/>
    <property type="molecule type" value="Genomic_DNA"/>
</dbReference>
<evidence type="ECO:0000259" key="3">
    <source>
        <dbReference type="Pfam" id="PF01370"/>
    </source>
</evidence>
<dbReference type="InterPro" id="IPR036291">
    <property type="entry name" value="NAD(P)-bd_dom_sf"/>
</dbReference>
<name>A0ABU5I9E9_9BURK</name>
<dbReference type="InterPro" id="IPR001509">
    <property type="entry name" value="Epimerase_deHydtase"/>
</dbReference>
<dbReference type="Proteomes" id="UP001293718">
    <property type="component" value="Unassembled WGS sequence"/>
</dbReference>
<comment type="pathway">
    <text evidence="1">Bacterial outer membrane biogenesis; LPS O-antigen biosynthesis.</text>
</comment>
<proteinExistence type="inferred from homology"/>
<dbReference type="Pfam" id="PF01370">
    <property type="entry name" value="Epimerase"/>
    <property type="match status" value="1"/>
</dbReference>
<reference evidence="4 5" key="1">
    <citation type="submission" date="2023-11" db="EMBL/GenBank/DDBJ databases">
        <title>Draft genome of Azohydromonas lata strain H1 (DSM1123), a polyhydroxyalkanoate producer.</title>
        <authorList>
            <person name="Traversa D."/>
            <person name="D'Addabbo P."/>
            <person name="Pazzani C."/>
            <person name="Manzari C."/>
            <person name="Chiara M."/>
            <person name="Scrascia M."/>
        </authorList>
    </citation>
    <scope>NUCLEOTIDE SEQUENCE [LARGE SCALE GENOMIC DNA]</scope>
    <source>
        <strain evidence="4 5">H1</strain>
    </source>
</reference>
<protein>
    <submittedName>
        <fullName evidence="4">NAD(P)-dependent oxidoreductase</fullName>
    </submittedName>
</protein>
<gene>
    <name evidence="4" type="ORF">SM757_03275</name>
</gene>
<evidence type="ECO:0000256" key="2">
    <source>
        <dbReference type="ARBA" id="ARBA00007637"/>
    </source>
</evidence>
<comment type="caution">
    <text evidence="4">The sequence shown here is derived from an EMBL/GenBank/DDBJ whole genome shotgun (WGS) entry which is preliminary data.</text>
</comment>
<dbReference type="CDD" id="cd08946">
    <property type="entry name" value="SDR_e"/>
    <property type="match status" value="1"/>
</dbReference>
<feature type="domain" description="NAD-dependent epimerase/dehydratase" evidence="3">
    <location>
        <begin position="3"/>
        <end position="209"/>
    </location>
</feature>
<evidence type="ECO:0000313" key="4">
    <source>
        <dbReference type="EMBL" id="MDZ5455588.1"/>
    </source>
</evidence>
<keyword evidence="5" id="KW-1185">Reference proteome</keyword>
<dbReference type="Gene3D" id="3.40.50.720">
    <property type="entry name" value="NAD(P)-binding Rossmann-like Domain"/>
    <property type="match status" value="1"/>
</dbReference>
<evidence type="ECO:0000256" key="1">
    <source>
        <dbReference type="ARBA" id="ARBA00005125"/>
    </source>
</evidence>
<sequence length="315" mass="35121">MHILLTGAAGFLGRYCARRLREAGHVVTTTDLHGDVDLRGDLADEEFSRRLPPVEAVVHAAAVQYVSPNLPLISRKSWFHHNNVKATRCLIQRYAGSDVHFVNIGTSMMYAQNGAPQYGPDSEMKGQGVYSISKLQAQRLVEQGMPRWATVIPCIIGGPGREGLFRNFVRAIARGRPVTVPGKAAHPVAMVHVEDVARLVECVIRRNATGFYNAAAPRPLSINDWVREIEDEINAPPARMLHLPLKPLQFIAALSGWRLLAREQALMLEWPHVLDIDRSLALGWQPRHDNARIARDIARHIYSSEFEPARAGARH</sequence>
<dbReference type="SUPFAM" id="SSF51735">
    <property type="entry name" value="NAD(P)-binding Rossmann-fold domains"/>
    <property type="match status" value="1"/>
</dbReference>
<comment type="similarity">
    <text evidence="2">Belongs to the NAD(P)-dependent epimerase/dehydratase family.</text>
</comment>